<feature type="non-terminal residue" evidence="1">
    <location>
        <position position="1"/>
    </location>
</feature>
<gene>
    <name evidence="1" type="ORF">A2U01_0009488</name>
</gene>
<accession>A0A392MM80</accession>
<proteinExistence type="predicted"/>
<keyword evidence="2" id="KW-1185">Reference proteome</keyword>
<sequence length="60" mass="6984">KDDGSYLIDQSLVESLKQMVDAHNELYPLLFPFGEDGYHRDIKIRQSFTKMLNVKGKLLQ</sequence>
<comment type="caution">
    <text evidence="1">The sequence shown here is derived from an EMBL/GenBank/DDBJ whole genome shotgun (WGS) entry which is preliminary data.</text>
</comment>
<dbReference type="EMBL" id="LXQA010014468">
    <property type="protein sequence ID" value="MCH88597.1"/>
    <property type="molecule type" value="Genomic_DNA"/>
</dbReference>
<dbReference type="AlphaFoldDB" id="A0A392MM80"/>
<evidence type="ECO:0000313" key="1">
    <source>
        <dbReference type="EMBL" id="MCH88597.1"/>
    </source>
</evidence>
<reference evidence="1 2" key="1">
    <citation type="journal article" date="2018" name="Front. Plant Sci.">
        <title>Red Clover (Trifolium pratense) and Zigzag Clover (T. medium) - A Picture of Genomic Similarities and Differences.</title>
        <authorList>
            <person name="Dluhosova J."/>
            <person name="Istvanek J."/>
            <person name="Nedelnik J."/>
            <person name="Repkova J."/>
        </authorList>
    </citation>
    <scope>NUCLEOTIDE SEQUENCE [LARGE SCALE GENOMIC DNA]</scope>
    <source>
        <strain evidence="2">cv. 10/8</strain>
        <tissue evidence="1">Leaf</tissue>
    </source>
</reference>
<name>A0A392MM80_9FABA</name>
<evidence type="ECO:0000313" key="2">
    <source>
        <dbReference type="Proteomes" id="UP000265520"/>
    </source>
</evidence>
<dbReference type="Proteomes" id="UP000265520">
    <property type="component" value="Unassembled WGS sequence"/>
</dbReference>
<protein>
    <submittedName>
        <fullName evidence="1">Uncharacterized protein</fullName>
    </submittedName>
</protein>
<organism evidence="1 2">
    <name type="scientific">Trifolium medium</name>
    <dbReference type="NCBI Taxonomy" id="97028"/>
    <lineage>
        <taxon>Eukaryota</taxon>
        <taxon>Viridiplantae</taxon>
        <taxon>Streptophyta</taxon>
        <taxon>Embryophyta</taxon>
        <taxon>Tracheophyta</taxon>
        <taxon>Spermatophyta</taxon>
        <taxon>Magnoliopsida</taxon>
        <taxon>eudicotyledons</taxon>
        <taxon>Gunneridae</taxon>
        <taxon>Pentapetalae</taxon>
        <taxon>rosids</taxon>
        <taxon>fabids</taxon>
        <taxon>Fabales</taxon>
        <taxon>Fabaceae</taxon>
        <taxon>Papilionoideae</taxon>
        <taxon>50 kb inversion clade</taxon>
        <taxon>NPAAA clade</taxon>
        <taxon>Hologalegina</taxon>
        <taxon>IRL clade</taxon>
        <taxon>Trifolieae</taxon>
        <taxon>Trifolium</taxon>
    </lineage>
</organism>